<name>A0A7W1XPL8_9BACL</name>
<dbReference type="InterPro" id="IPR020084">
    <property type="entry name" value="NUDIX_hydrolase_CS"/>
</dbReference>
<proteinExistence type="predicted"/>
<evidence type="ECO:0000259" key="3">
    <source>
        <dbReference type="PROSITE" id="PS51462"/>
    </source>
</evidence>
<dbReference type="RefSeq" id="WP_181736915.1">
    <property type="nucleotide sequence ID" value="NZ_JACEOL010000002.1"/>
</dbReference>
<dbReference type="AlphaFoldDB" id="A0A7W1XPL8"/>
<dbReference type="GO" id="GO:0016787">
    <property type="term" value="F:hydrolase activity"/>
    <property type="evidence" value="ECO:0007669"/>
    <property type="project" value="UniProtKB-KW"/>
</dbReference>
<dbReference type="FunFam" id="3.90.79.10:FF:000024">
    <property type="entry name" value="ADP-ribose pyrophosphatase"/>
    <property type="match status" value="1"/>
</dbReference>
<dbReference type="PROSITE" id="PS51462">
    <property type="entry name" value="NUDIX"/>
    <property type="match status" value="1"/>
</dbReference>
<dbReference type="Pfam" id="PF00293">
    <property type="entry name" value="NUDIX"/>
    <property type="match status" value="1"/>
</dbReference>
<dbReference type="InterPro" id="IPR000086">
    <property type="entry name" value="NUDIX_hydrolase_dom"/>
</dbReference>
<accession>A0A7W1XPL8</accession>
<dbReference type="Gene3D" id="3.90.79.10">
    <property type="entry name" value="Nucleoside Triphosphate Pyrophosphohydrolase"/>
    <property type="match status" value="1"/>
</dbReference>
<reference evidence="4 5" key="1">
    <citation type="submission" date="2020-07" db="EMBL/GenBank/DDBJ databases">
        <title>Thermoactinomyces phylogeny.</title>
        <authorList>
            <person name="Dunlap C."/>
        </authorList>
    </citation>
    <scope>NUCLEOTIDE SEQUENCE [LARGE SCALE GENOMIC DNA]</scope>
    <source>
        <strain evidence="4 5">AMNI-1</strain>
    </source>
</reference>
<dbReference type="Proteomes" id="UP000538292">
    <property type="component" value="Unassembled WGS sequence"/>
</dbReference>
<dbReference type="PANTHER" id="PTHR11839">
    <property type="entry name" value="UDP/ADP-SUGAR PYROPHOSPHATASE"/>
    <property type="match status" value="1"/>
</dbReference>
<evidence type="ECO:0000256" key="2">
    <source>
        <dbReference type="ARBA" id="ARBA00022801"/>
    </source>
</evidence>
<evidence type="ECO:0000256" key="1">
    <source>
        <dbReference type="ARBA" id="ARBA00001946"/>
    </source>
</evidence>
<dbReference type="PROSITE" id="PS00893">
    <property type="entry name" value="NUDIX_BOX"/>
    <property type="match status" value="1"/>
</dbReference>
<dbReference type="SUPFAM" id="SSF55811">
    <property type="entry name" value="Nudix"/>
    <property type="match status" value="1"/>
</dbReference>
<dbReference type="GO" id="GO:0005829">
    <property type="term" value="C:cytosol"/>
    <property type="evidence" value="ECO:0007669"/>
    <property type="project" value="TreeGrafter"/>
</dbReference>
<dbReference type="GO" id="GO:0019693">
    <property type="term" value="P:ribose phosphate metabolic process"/>
    <property type="evidence" value="ECO:0007669"/>
    <property type="project" value="TreeGrafter"/>
</dbReference>
<dbReference type="InterPro" id="IPR015797">
    <property type="entry name" value="NUDIX_hydrolase-like_dom_sf"/>
</dbReference>
<gene>
    <name evidence="4" type="ORF">H2C83_01120</name>
</gene>
<dbReference type="GO" id="GO:0006753">
    <property type="term" value="P:nucleoside phosphate metabolic process"/>
    <property type="evidence" value="ECO:0007669"/>
    <property type="project" value="TreeGrafter"/>
</dbReference>
<keyword evidence="5" id="KW-1185">Reference proteome</keyword>
<comment type="cofactor">
    <cofactor evidence="1">
        <name>Mg(2+)</name>
        <dbReference type="ChEBI" id="CHEBI:18420"/>
    </cofactor>
</comment>
<protein>
    <submittedName>
        <fullName evidence="4">NUDIX hydrolase</fullName>
    </submittedName>
</protein>
<organism evidence="4 5">
    <name type="scientific">Thermoactinomyces mirandus</name>
    <dbReference type="NCBI Taxonomy" id="2756294"/>
    <lineage>
        <taxon>Bacteria</taxon>
        <taxon>Bacillati</taxon>
        <taxon>Bacillota</taxon>
        <taxon>Bacilli</taxon>
        <taxon>Bacillales</taxon>
        <taxon>Thermoactinomycetaceae</taxon>
        <taxon>Thermoactinomyces</taxon>
    </lineage>
</organism>
<dbReference type="EMBL" id="JACEOL010000002">
    <property type="protein sequence ID" value="MBA4600948.1"/>
    <property type="molecule type" value="Genomic_DNA"/>
</dbReference>
<keyword evidence="2 4" id="KW-0378">Hydrolase</keyword>
<comment type="caution">
    <text evidence="4">The sequence shown here is derived from an EMBL/GenBank/DDBJ whole genome shotgun (WGS) entry which is preliminary data.</text>
</comment>
<feature type="domain" description="Nudix hydrolase" evidence="3">
    <location>
        <begin position="41"/>
        <end position="170"/>
    </location>
</feature>
<sequence length="182" mass="20784">MKQDLEEKTVSTRKIFEGKVIQVQVDEVRLPNGHLSKREIVKHPGAVAVIAVTDENKMVLVRQFRKPLEKTILEIPAGKLEYKENSVECAKRELEEETGYVAAKMEKIVSFYTSPGFADEEIHLYQATGLQKRESNPDDDEFVELVELTADECFKRVETGEICDAKTIVALYHWRNAVSDQK</sequence>
<dbReference type="PANTHER" id="PTHR11839:SF18">
    <property type="entry name" value="NUDIX HYDROLASE DOMAIN-CONTAINING PROTEIN"/>
    <property type="match status" value="1"/>
</dbReference>
<evidence type="ECO:0000313" key="5">
    <source>
        <dbReference type="Proteomes" id="UP000538292"/>
    </source>
</evidence>
<evidence type="ECO:0000313" key="4">
    <source>
        <dbReference type="EMBL" id="MBA4600948.1"/>
    </source>
</evidence>